<dbReference type="GO" id="GO:0016788">
    <property type="term" value="F:hydrolase activity, acting on ester bonds"/>
    <property type="evidence" value="ECO:0007669"/>
    <property type="project" value="UniProtKB-ARBA"/>
</dbReference>
<dbReference type="InterPro" id="IPR036514">
    <property type="entry name" value="SGNH_hydro_sf"/>
</dbReference>
<protein>
    <submittedName>
        <fullName evidence="3">Lysophospholipase</fullName>
    </submittedName>
</protein>
<dbReference type="PANTHER" id="PTHR43784">
    <property type="entry name" value="GDSL-LIKE LIPASE/ACYLHYDROLASE, PUTATIVE (AFU_ORTHOLOGUE AFUA_2G00820)-RELATED"/>
    <property type="match status" value="1"/>
</dbReference>
<gene>
    <name evidence="3" type="ORF">CR162_09635</name>
</gene>
<evidence type="ECO:0000256" key="1">
    <source>
        <dbReference type="SAM" id="MobiDB-lite"/>
    </source>
</evidence>
<reference evidence="3 4" key="1">
    <citation type="submission" date="2017-10" db="EMBL/GenBank/DDBJ databases">
        <authorList>
            <person name="Banno H."/>
            <person name="Chua N.-H."/>
        </authorList>
    </citation>
    <scope>NUCLEOTIDE SEQUENCE [LARGE SCALE GENOMIC DNA]</scope>
    <source>
        <strain evidence="3 4">YW11</strain>
    </source>
</reference>
<evidence type="ECO:0000313" key="3">
    <source>
        <dbReference type="EMBL" id="PHK95162.1"/>
    </source>
</evidence>
<accession>A0A2C6Y2Y8</accession>
<dbReference type="PANTHER" id="PTHR43784:SF2">
    <property type="entry name" value="GDSL-LIKE LIPASE_ACYLHYDROLASE, PUTATIVE (AFU_ORTHOLOGUE AFUA_2G00820)-RELATED"/>
    <property type="match status" value="1"/>
</dbReference>
<comment type="caution">
    <text evidence="3">The sequence shown here is derived from an EMBL/GenBank/DDBJ whole genome shotgun (WGS) entry which is preliminary data.</text>
</comment>
<name>A0A2C6Y2Y8_9PROT</name>
<dbReference type="AlphaFoldDB" id="A0A2C6Y2Y8"/>
<evidence type="ECO:0000259" key="2">
    <source>
        <dbReference type="Pfam" id="PF13472"/>
    </source>
</evidence>
<dbReference type="InterPro" id="IPR053140">
    <property type="entry name" value="GDSL_Rv0518-like"/>
</dbReference>
<dbReference type="SUPFAM" id="SSF52266">
    <property type="entry name" value="SGNH hydrolase"/>
    <property type="match status" value="1"/>
</dbReference>
<dbReference type="InterPro" id="IPR013830">
    <property type="entry name" value="SGNH_hydro"/>
</dbReference>
<feature type="domain" description="SGNH hydrolase-type esterase" evidence="2">
    <location>
        <begin position="224"/>
        <end position="426"/>
    </location>
</feature>
<keyword evidence="4" id="KW-1185">Reference proteome</keyword>
<evidence type="ECO:0000313" key="4">
    <source>
        <dbReference type="Proteomes" id="UP000223527"/>
    </source>
</evidence>
<organism evidence="3 4">
    <name type="scientific">Teichococcus rhizosphaerae</name>
    <dbReference type="NCBI Taxonomy" id="1335062"/>
    <lineage>
        <taxon>Bacteria</taxon>
        <taxon>Pseudomonadati</taxon>
        <taxon>Pseudomonadota</taxon>
        <taxon>Alphaproteobacteria</taxon>
        <taxon>Acetobacterales</taxon>
        <taxon>Roseomonadaceae</taxon>
        <taxon>Roseomonas</taxon>
    </lineage>
</organism>
<dbReference type="EMBL" id="PDNU01000015">
    <property type="protein sequence ID" value="PHK95162.1"/>
    <property type="molecule type" value="Genomic_DNA"/>
</dbReference>
<dbReference type="Gene3D" id="3.40.50.1110">
    <property type="entry name" value="SGNH hydrolase"/>
    <property type="match status" value="1"/>
</dbReference>
<proteinExistence type="predicted"/>
<dbReference type="Proteomes" id="UP000223527">
    <property type="component" value="Unassembled WGS sequence"/>
</dbReference>
<dbReference type="Pfam" id="PF13472">
    <property type="entry name" value="Lipase_GDSL_2"/>
    <property type="match status" value="1"/>
</dbReference>
<feature type="region of interest" description="Disordered" evidence="1">
    <location>
        <begin position="397"/>
        <end position="418"/>
    </location>
</feature>
<sequence length="442" mass="46003">MLAGTVLGTGALAAPARAQQAVTGTESWVTAWTGSAQGPYPVGNPSAQPNQSFAFPDAAEGARDQTFRLVLRPDLWGHRARLRFTNAFGTRPLRIGGVHAGLQYGGAALLPGSNRTVLFNGAAEATIPPGGQLWTDAVELPFAAEADAALLMGRKLAVSFHVMGSSGPMTWHAKALQTSYVSPPGSGAHGAEEGEAAFPFSTASWFFLDAVDMAAPRGTPVVLCFGDSITDGTASTMNGDDRWPDVLSRRLHAALGNRVAVVNAGIGGNQVVGPAEYGPQKPFPGGPSALARLERDIISLSGIRTVVWLEGTNDFSRNGNASFEAVRDGMRQGVERLRAAIPGIRVVGATVTPALGSSSPAHGHAEQDEKRRQLNAFIREGGLFDAVVDFDAATRDPATGGLKPEMVPDSTTGAAGDRLHPNRAGYLAMGMSVPPEAVLPKG</sequence>
<dbReference type="OrthoDB" id="1828825at2"/>